<proteinExistence type="inferred from homology"/>
<feature type="domain" description="SPX" evidence="9">
    <location>
        <begin position="1"/>
        <end position="464"/>
    </location>
</feature>
<dbReference type="OrthoDB" id="9970435at2759"/>
<feature type="compositionally biased region" description="Basic and acidic residues" evidence="6">
    <location>
        <begin position="908"/>
        <end position="934"/>
    </location>
</feature>
<evidence type="ECO:0000256" key="3">
    <source>
        <dbReference type="ARBA" id="ARBA00022692"/>
    </source>
</evidence>
<feature type="region of interest" description="Disordered" evidence="6">
    <location>
        <begin position="43"/>
        <end position="204"/>
    </location>
</feature>
<feature type="transmembrane region" description="Helical" evidence="7">
    <location>
        <begin position="750"/>
        <end position="770"/>
    </location>
</feature>
<feature type="compositionally biased region" description="Acidic residues" evidence="6">
    <location>
        <begin position="1007"/>
        <end position="1021"/>
    </location>
</feature>
<dbReference type="InterPro" id="IPR004342">
    <property type="entry name" value="EXS_C"/>
</dbReference>
<evidence type="ECO:0000259" key="9">
    <source>
        <dbReference type="PROSITE" id="PS51382"/>
    </source>
</evidence>
<accession>A0A6A6SI48</accession>
<dbReference type="GO" id="GO:0016036">
    <property type="term" value="P:cellular response to phosphate starvation"/>
    <property type="evidence" value="ECO:0007669"/>
    <property type="project" value="TreeGrafter"/>
</dbReference>
<feature type="transmembrane region" description="Helical" evidence="7">
    <location>
        <begin position="662"/>
        <end position="679"/>
    </location>
</feature>
<protein>
    <submittedName>
        <fullName evidence="10">EXS-domain-containing protein</fullName>
    </submittedName>
</protein>
<dbReference type="GO" id="GO:0005794">
    <property type="term" value="C:Golgi apparatus"/>
    <property type="evidence" value="ECO:0007669"/>
    <property type="project" value="TreeGrafter"/>
</dbReference>
<dbReference type="GO" id="GO:0000822">
    <property type="term" value="F:inositol hexakisphosphate binding"/>
    <property type="evidence" value="ECO:0007669"/>
    <property type="project" value="TreeGrafter"/>
</dbReference>
<dbReference type="Pfam" id="PF03124">
    <property type="entry name" value="EXS"/>
    <property type="match status" value="1"/>
</dbReference>
<gene>
    <name evidence="10" type="ORF">P280DRAFT_512834</name>
</gene>
<dbReference type="PANTHER" id="PTHR10783">
    <property type="entry name" value="XENOTROPIC AND POLYTROPIC RETROVIRUS RECEPTOR 1-RELATED"/>
    <property type="match status" value="1"/>
</dbReference>
<name>A0A6A6SI48_9PLEO</name>
<evidence type="ECO:0000259" key="8">
    <source>
        <dbReference type="PROSITE" id="PS51380"/>
    </source>
</evidence>
<dbReference type="PROSITE" id="PS51382">
    <property type="entry name" value="SPX"/>
    <property type="match status" value="1"/>
</dbReference>
<comment type="similarity">
    <text evidence="2">Belongs to the SYG1 (TC 2.A.94) family.</text>
</comment>
<keyword evidence="4 7" id="KW-1133">Transmembrane helix</keyword>
<feature type="region of interest" description="Disordered" evidence="6">
    <location>
        <begin position="321"/>
        <end position="355"/>
    </location>
</feature>
<reference evidence="10" key="1">
    <citation type="journal article" date="2020" name="Stud. Mycol.">
        <title>101 Dothideomycetes genomes: a test case for predicting lifestyles and emergence of pathogens.</title>
        <authorList>
            <person name="Haridas S."/>
            <person name="Albert R."/>
            <person name="Binder M."/>
            <person name="Bloem J."/>
            <person name="Labutti K."/>
            <person name="Salamov A."/>
            <person name="Andreopoulos B."/>
            <person name="Baker S."/>
            <person name="Barry K."/>
            <person name="Bills G."/>
            <person name="Bluhm B."/>
            <person name="Cannon C."/>
            <person name="Castanera R."/>
            <person name="Culley D."/>
            <person name="Daum C."/>
            <person name="Ezra D."/>
            <person name="Gonzalez J."/>
            <person name="Henrissat B."/>
            <person name="Kuo A."/>
            <person name="Liang C."/>
            <person name="Lipzen A."/>
            <person name="Lutzoni F."/>
            <person name="Magnuson J."/>
            <person name="Mondo S."/>
            <person name="Nolan M."/>
            <person name="Ohm R."/>
            <person name="Pangilinan J."/>
            <person name="Park H.-J."/>
            <person name="Ramirez L."/>
            <person name="Alfaro M."/>
            <person name="Sun H."/>
            <person name="Tritt A."/>
            <person name="Yoshinaga Y."/>
            <person name="Zwiers L.-H."/>
            <person name="Turgeon B."/>
            <person name="Goodwin S."/>
            <person name="Spatafora J."/>
            <person name="Crous P."/>
            <person name="Grigoriev I."/>
        </authorList>
    </citation>
    <scope>NUCLEOTIDE SEQUENCE</scope>
    <source>
        <strain evidence="10">CBS 473.64</strain>
    </source>
</reference>
<evidence type="ECO:0000313" key="11">
    <source>
        <dbReference type="Proteomes" id="UP000799753"/>
    </source>
</evidence>
<feature type="compositionally biased region" description="Basic and acidic residues" evidence="6">
    <location>
        <begin position="988"/>
        <end position="998"/>
    </location>
</feature>
<dbReference type="InterPro" id="IPR004331">
    <property type="entry name" value="SPX_dom"/>
</dbReference>
<dbReference type="Pfam" id="PF03105">
    <property type="entry name" value="SPX"/>
    <property type="match status" value="1"/>
</dbReference>
<dbReference type="Proteomes" id="UP000799753">
    <property type="component" value="Unassembled WGS sequence"/>
</dbReference>
<feature type="transmembrane region" description="Helical" evidence="7">
    <location>
        <begin position="827"/>
        <end position="849"/>
    </location>
</feature>
<dbReference type="EMBL" id="MU006776">
    <property type="protein sequence ID" value="KAF2646677.1"/>
    <property type="molecule type" value="Genomic_DNA"/>
</dbReference>
<keyword evidence="3 7" id="KW-0812">Transmembrane</keyword>
<feature type="transmembrane region" description="Helical" evidence="7">
    <location>
        <begin position="606"/>
        <end position="625"/>
    </location>
</feature>
<feature type="transmembrane region" description="Helical" evidence="7">
    <location>
        <begin position="631"/>
        <end position="650"/>
    </location>
</feature>
<dbReference type="GO" id="GO:0006817">
    <property type="term" value="P:phosphate ion transport"/>
    <property type="evidence" value="ECO:0007669"/>
    <property type="project" value="TreeGrafter"/>
</dbReference>
<feature type="compositionally biased region" description="Basic residues" evidence="6">
    <location>
        <begin position="949"/>
        <end position="959"/>
    </location>
</feature>
<evidence type="ECO:0000256" key="1">
    <source>
        <dbReference type="ARBA" id="ARBA00004141"/>
    </source>
</evidence>
<dbReference type="PANTHER" id="PTHR10783:SF103">
    <property type="entry name" value="SOLUTE CARRIER FAMILY 53 MEMBER 1"/>
    <property type="match status" value="1"/>
</dbReference>
<feature type="region of interest" description="Disordered" evidence="6">
    <location>
        <begin position="901"/>
        <end position="973"/>
    </location>
</feature>
<feature type="transmembrane region" description="Helical" evidence="7">
    <location>
        <begin position="557"/>
        <end position="577"/>
    </location>
</feature>
<feature type="compositionally biased region" description="Polar residues" evidence="6">
    <location>
        <begin position="937"/>
        <end position="946"/>
    </location>
</feature>
<evidence type="ECO:0000313" key="10">
    <source>
        <dbReference type="EMBL" id="KAF2646677.1"/>
    </source>
</evidence>
<feature type="compositionally biased region" description="Basic and acidic residues" evidence="6">
    <location>
        <begin position="71"/>
        <end position="84"/>
    </location>
</feature>
<dbReference type="AlphaFoldDB" id="A0A6A6SI48"/>
<keyword evidence="11" id="KW-1185">Reference proteome</keyword>
<sequence length="1095" mass="125379">MKFAKELDRDLVPEWRLKYLDYKLGKKKLKAIRRALRTVNQTPRIRRRGTFAPSPFDTAPKYSFLNRSHGKNTDTSREPEDLRHIALKNSQSSFKGKEYGSQASTKRNEEEPLNAEEDPKYPGLTRYGSIIGTPPSDGKLADRVNRPPSLKLPGAALDPDHHSPRSKTHTKGKSVTLPPAAMDPNGDADNAFEVGKTRLPPASKSLPARYRSIFTPMRMNSSPSNQVSQAPPPLIKRVLSMSHATPPASPADVPLEAYRELDLRQAEFFHFLDMELDKVEDFYKQKEDEATERLAVLREQLHVMADRRLSDLIERHTAKIKARADKHDTSKSLMSPRDDGTDDESNGNAHGTTNASWLNPIDAALQAVQAGKYGKSTKAMQGLVTPMALRPQHPEDRGDYERRPDLPHVPYQTAKRKLKNALQEYYRGLELLKSYALLNRTAFRKINKKFDKTVSARPSLRYMTEKVSSAWFVNSDVIEGHIRAVEDMYARYFERGDHKVAVSKLRIKVARAGDYTEHSFRNGLMLGLGIVFGVEGIIKGLQLLHTGDDLLDTNTSYLLQIYAGYLLMNVLFILFCLDCRVWSYQKINYVFVFEYDTRHFLDWRQLFELPCFFLFLLGFFVWLNFSQYGSPALYLYYPVILLSLTFIVLFNPTRILYFRSRMWLLLSLWRLVCAGFYHVEWRDFYMGDMFCSLTYSMGNIELFFCLYANDWTNPGQCNSSSSRLLGFFTTLPAIWRAVQCFRRYYDSGNAFPHLLNLGKYTATIVFYMVLSIYRIDKSTTNRALFITFAIINSIYCSFWDVYYDWSLGDPNAKHKFLRQTLGYKRTWWYYGAMIIDPILRFNWVLYAVIPLQLQHSAVTSFGVALSEVFRRGMWSLFRVENEHCSNVGHFRASRDVPLPYTLPPTEASTRHPSPERHPHADEERPSPPRFEHLHPHTSATGTGTDLRQSRSRTSIRHRRGASETLTVQHSPVARGLTRMGTILRQAHAQDFEKKKKPELGSLRDVNKDEDESDDTDDEGEAESTGLNSVGESAEPLIRGEGRKRSGTGPSRTTREATADAEAGRVERQGDEQSDREIQEVRDDVEIGRGGPSRLR</sequence>
<evidence type="ECO:0000256" key="2">
    <source>
        <dbReference type="ARBA" id="ARBA00009665"/>
    </source>
</evidence>
<dbReference type="PROSITE" id="PS51380">
    <property type="entry name" value="EXS"/>
    <property type="match status" value="1"/>
</dbReference>
<organism evidence="10 11">
    <name type="scientific">Massarina eburnea CBS 473.64</name>
    <dbReference type="NCBI Taxonomy" id="1395130"/>
    <lineage>
        <taxon>Eukaryota</taxon>
        <taxon>Fungi</taxon>
        <taxon>Dikarya</taxon>
        <taxon>Ascomycota</taxon>
        <taxon>Pezizomycotina</taxon>
        <taxon>Dothideomycetes</taxon>
        <taxon>Pleosporomycetidae</taxon>
        <taxon>Pleosporales</taxon>
        <taxon>Massarineae</taxon>
        <taxon>Massarinaceae</taxon>
        <taxon>Massarina</taxon>
    </lineage>
</organism>
<comment type="subcellular location">
    <subcellularLocation>
        <location evidence="1">Membrane</location>
        <topology evidence="1">Multi-pass membrane protein</topology>
    </subcellularLocation>
</comment>
<evidence type="ECO:0000256" key="6">
    <source>
        <dbReference type="SAM" id="MobiDB-lite"/>
    </source>
</evidence>
<evidence type="ECO:0000256" key="4">
    <source>
        <dbReference type="ARBA" id="ARBA00022989"/>
    </source>
</evidence>
<feature type="domain" description="EXS" evidence="8">
    <location>
        <begin position="716"/>
        <end position="910"/>
    </location>
</feature>
<dbReference type="CDD" id="cd14475">
    <property type="entry name" value="SPX_SYG1_like"/>
    <property type="match status" value="1"/>
</dbReference>
<dbReference type="GO" id="GO:0005886">
    <property type="term" value="C:plasma membrane"/>
    <property type="evidence" value="ECO:0007669"/>
    <property type="project" value="TreeGrafter"/>
</dbReference>
<feature type="compositionally biased region" description="Basic and acidic residues" evidence="6">
    <location>
        <begin position="321"/>
        <end position="330"/>
    </location>
</feature>
<feature type="region of interest" description="Disordered" evidence="6">
    <location>
        <begin position="988"/>
        <end position="1095"/>
    </location>
</feature>
<feature type="transmembrane region" description="Helical" evidence="7">
    <location>
        <begin position="782"/>
        <end position="802"/>
    </location>
</feature>
<keyword evidence="5 7" id="KW-0472">Membrane</keyword>
<feature type="compositionally biased region" description="Polar residues" evidence="6">
    <location>
        <begin position="346"/>
        <end position="355"/>
    </location>
</feature>
<evidence type="ECO:0000256" key="5">
    <source>
        <dbReference type="ARBA" id="ARBA00023136"/>
    </source>
</evidence>
<feature type="compositionally biased region" description="Basic and acidic residues" evidence="6">
    <location>
        <begin position="1052"/>
        <end position="1086"/>
    </location>
</feature>
<evidence type="ECO:0000256" key="7">
    <source>
        <dbReference type="SAM" id="Phobius"/>
    </source>
</evidence>
<feature type="transmembrane region" description="Helical" evidence="7">
    <location>
        <begin position="524"/>
        <end position="545"/>
    </location>
</feature>